<reference evidence="2" key="1">
    <citation type="submission" date="2022-11" db="UniProtKB">
        <authorList>
            <consortium name="WormBaseParasite"/>
        </authorList>
    </citation>
    <scope>IDENTIFICATION</scope>
</reference>
<evidence type="ECO:0000313" key="1">
    <source>
        <dbReference type="Proteomes" id="UP000887579"/>
    </source>
</evidence>
<protein>
    <submittedName>
        <fullName evidence="2">Uncharacterized protein</fullName>
    </submittedName>
</protein>
<organism evidence="1 2">
    <name type="scientific">Panagrolaimus sp. ES5</name>
    <dbReference type="NCBI Taxonomy" id="591445"/>
    <lineage>
        <taxon>Eukaryota</taxon>
        <taxon>Metazoa</taxon>
        <taxon>Ecdysozoa</taxon>
        <taxon>Nematoda</taxon>
        <taxon>Chromadorea</taxon>
        <taxon>Rhabditida</taxon>
        <taxon>Tylenchina</taxon>
        <taxon>Panagrolaimomorpha</taxon>
        <taxon>Panagrolaimoidea</taxon>
        <taxon>Panagrolaimidae</taxon>
        <taxon>Panagrolaimus</taxon>
    </lineage>
</organism>
<accession>A0AC34F3B9</accession>
<dbReference type="WBParaSite" id="ES5_v2.g11513.t1">
    <property type="protein sequence ID" value="ES5_v2.g11513.t1"/>
    <property type="gene ID" value="ES5_v2.g11513"/>
</dbReference>
<name>A0AC34F3B9_9BILA</name>
<proteinExistence type="predicted"/>
<sequence>MNDYLLGIKKQLKKSHINDWGGLLRYRSLEILTLNLLQKMGAKNNVEFRQRVSRLCKILQSFILNTIFKQKWGKIKKC</sequence>
<dbReference type="Proteomes" id="UP000887579">
    <property type="component" value="Unplaced"/>
</dbReference>
<evidence type="ECO:0000313" key="2">
    <source>
        <dbReference type="WBParaSite" id="ES5_v2.g11513.t1"/>
    </source>
</evidence>